<evidence type="ECO:0000256" key="1">
    <source>
        <dbReference type="ARBA" id="ARBA00000971"/>
    </source>
</evidence>
<feature type="domain" description="Trigger factor C-terminal" evidence="11">
    <location>
        <begin position="268"/>
        <end position="415"/>
    </location>
</feature>
<evidence type="ECO:0000256" key="2">
    <source>
        <dbReference type="ARBA" id="ARBA00005464"/>
    </source>
</evidence>
<feature type="domain" description="Trigger factor ribosome-binding bacterial" evidence="10">
    <location>
        <begin position="7"/>
        <end position="148"/>
    </location>
</feature>
<dbReference type="SUPFAM" id="SSF102735">
    <property type="entry name" value="Trigger factor ribosome-binding domain"/>
    <property type="match status" value="1"/>
</dbReference>
<evidence type="ECO:0000313" key="13">
    <source>
        <dbReference type="Proteomes" id="UP000176992"/>
    </source>
</evidence>
<evidence type="ECO:0000256" key="4">
    <source>
        <dbReference type="ARBA" id="ARBA00016902"/>
    </source>
</evidence>
<comment type="catalytic activity">
    <reaction evidence="1 9">
        <text>[protein]-peptidylproline (omega=180) = [protein]-peptidylproline (omega=0)</text>
        <dbReference type="Rhea" id="RHEA:16237"/>
        <dbReference type="Rhea" id="RHEA-COMP:10747"/>
        <dbReference type="Rhea" id="RHEA-COMP:10748"/>
        <dbReference type="ChEBI" id="CHEBI:83833"/>
        <dbReference type="ChEBI" id="CHEBI:83834"/>
        <dbReference type="EC" id="5.2.1.8"/>
    </reaction>
</comment>
<dbReference type="InterPro" id="IPR027304">
    <property type="entry name" value="Trigger_fact/SurA_dom_sf"/>
</dbReference>
<name>A0A1F5YED3_9BACT</name>
<dbReference type="GO" id="GO:0015031">
    <property type="term" value="P:protein transport"/>
    <property type="evidence" value="ECO:0007669"/>
    <property type="project" value="UniProtKB-UniRule"/>
</dbReference>
<dbReference type="Pfam" id="PF05698">
    <property type="entry name" value="Trigger_C"/>
    <property type="match status" value="1"/>
</dbReference>
<dbReference type="SUPFAM" id="SSF54534">
    <property type="entry name" value="FKBP-like"/>
    <property type="match status" value="1"/>
</dbReference>
<dbReference type="SUPFAM" id="SSF109998">
    <property type="entry name" value="Triger factor/SurA peptide-binding domain-like"/>
    <property type="match status" value="1"/>
</dbReference>
<dbReference type="Gene3D" id="3.30.70.1050">
    <property type="entry name" value="Trigger factor ribosome-binding domain"/>
    <property type="match status" value="1"/>
</dbReference>
<dbReference type="PIRSF" id="PIRSF003095">
    <property type="entry name" value="Trigger_factor"/>
    <property type="match status" value="1"/>
</dbReference>
<dbReference type="InterPro" id="IPR008880">
    <property type="entry name" value="Trigger_fac_C"/>
</dbReference>
<comment type="function">
    <text evidence="9">Involved in protein export. Acts as a chaperone by maintaining the newly synthesized protein in an open conformation. Functions as a peptidyl-prolyl cis-trans isomerase.</text>
</comment>
<dbReference type="PANTHER" id="PTHR30560:SF3">
    <property type="entry name" value="TRIGGER FACTOR-LIKE PROTEIN TIG, CHLOROPLASTIC"/>
    <property type="match status" value="1"/>
</dbReference>
<dbReference type="PANTHER" id="PTHR30560">
    <property type="entry name" value="TRIGGER FACTOR CHAPERONE AND PEPTIDYL-PROLYL CIS/TRANS ISOMERASE"/>
    <property type="match status" value="1"/>
</dbReference>
<comment type="similarity">
    <text evidence="2 9">Belongs to the FKBP-type PPIase family. Tig subfamily.</text>
</comment>
<dbReference type="EC" id="5.2.1.8" evidence="3 9"/>
<dbReference type="GO" id="GO:0051301">
    <property type="term" value="P:cell division"/>
    <property type="evidence" value="ECO:0007669"/>
    <property type="project" value="UniProtKB-KW"/>
</dbReference>
<evidence type="ECO:0000256" key="9">
    <source>
        <dbReference type="HAMAP-Rule" id="MF_00303"/>
    </source>
</evidence>
<evidence type="ECO:0000256" key="5">
    <source>
        <dbReference type="ARBA" id="ARBA00023110"/>
    </source>
</evidence>
<organism evidence="12 13">
    <name type="scientific">Candidatus Glassbacteria bacterium GWA2_58_10</name>
    <dbReference type="NCBI Taxonomy" id="1817865"/>
    <lineage>
        <taxon>Bacteria</taxon>
        <taxon>Candidatus Glassiibacteriota</taxon>
    </lineage>
</organism>
<dbReference type="InterPro" id="IPR005215">
    <property type="entry name" value="Trig_fac"/>
</dbReference>
<dbReference type="GO" id="GO:0003755">
    <property type="term" value="F:peptidyl-prolyl cis-trans isomerase activity"/>
    <property type="evidence" value="ECO:0007669"/>
    <property type="project" value="UniProtKB-UniRule"/>
</dbReference>
<reference evidence="12 13" key="1">
    <citation type="journal article" date="2016" name="Nat. Commun.">
        <title>Thousands of microbial genomes shed light on interconnected biogeochemical processes in an aquifer system.</title>
        <authorList>
            <person name="Anantharaman K."/>
            <person name="Brown C.T."/>
            <person name="Hug L.A."/>
            <person name="Sharon I."/>
            <person name="Castelle C.J."/>
            <person name="Probst A.J."/>
            <person name="Thomas B.C."/>
            <person name="Singh A."/>
            <person name="Wilkins M.J."/>
            <person name="Karaoz U."/>
            <person name="Brodie E.L."/>
            <person name="Williams K.H."/>
            <person name="Hubbard S.S."/>
            <person name="Banfield J.F."/>
        </authorList>
    </citation>
    <scope>NUCLEOTIDE SEQUENCE [LARGE SCALE GENOMIC DNA]</scope>
</reference>
<evidence type="ECO:0000256" key="3">
    <source>
        <dbReference type="ARBA" id="ARBA00013194"/>
    </source>
</evidence>
<keyword evidence="6 9" id="KW-0143">Chaperone</keyword>
<evidence type="ECO:0000259" key="11">
    <source>
        <dbReference type="Pfam" id="PF05698"/>
    </source>
</evidence>
<keyword evidence="7 9" id="KW-0413">Isomerase</keyword>
<dbReference type="Gene3D" id="3.10.50.40">
    <property type="match status" value="1"/>
</dbReference>
<keyword evidence="5 9" id="KW-0697">Rotamase</keyword>
<dbReference type="InterPro" id="IPR036611">
    <property type="entry name" value="Trigger_fac_ribosome-bd_sf"/>
</dbReference>
<sequence length="424" mass="48379">MSDSLLKVEISESGPCERTINVTVAADSVKSQREKVISEFRKEAKIKGFRPGKAPRKLVASTYADSIREELFQQVVSDGFRQALEKEKIAPLSRPLVEKLDLAEDDQLTFQARFDVSPEIKLERYKKFRVEKKVRKLTGEDVERAIQNFREQRAHFIPKTGAADKGDYLLLDFSVLDEEGKSSPDGRRTNQLVMAGHPDELALFSHALVGLGEGLGQRIEIDFPADYPDETLKGRKVVYLVDVKGVRQKSLPELDDHFARQVSHTQDMEGLRKLIRESMEHEIEHNAGHQAEEDLFREIIEANPFEVPGSLVDSTIRQQIENIKREGRQLDEVEAAKIIRPSAEYAVKREYIILEIARKEGITVTDEDVRTRIEKYAAQLGKPLEEIQKDFRSKDALAHLHSLITVDKVVRFLLENNEIEQVDD</sequence>
<dbReference type="InterPro" id="IPR046357">
    <property type="entry name" value="PPIase_dom_sf"/>
</dbReference>
<dbReference type="Proteomes" id="UP000176992">
    <property type="component" value="Unassembled WGS sequence"/>
</dbReference>
<protein>
    <recommendedName>
        <fullName evidence="4 9">Trigger factor</fullName>
        <shortName evidence="9">TF</shortName>
        <ecNumber evidence="3 9">5.2.1.8</ecNumber>
    </recommendedName>
    <alternativeName>
        <fullName evidence="8 9">PPIase</fullName>
    </alternativeName>
</protein>
<comment type="domain">
    <text evidence="9">Consists of 3 domains; the N-terminus binds the ribosome, the middle domain has PPIase activity, while the C-terminus has intrinsic chaperone activity on its own.</text>
</comment>
<keyword evidence="9" id="KW-0131">Cell cycle</keyword>
<dbReference type="GO" id="GO:0043335">
    <property type="term" value="P:protein unfolding"/>
    <property type="evidence" value="ECO:0007669"/>
    <property type="project" value="TreeGrafter"/>
</dbReference>
<dbReference type="GO" id="GO:0005737">
    <property type="term" value="C:cytoplasm"/>
    <property type="evidence" value="ECO:0007669"/>
    <property type="project" value="UniProtKB-SubCell"/>
</dbReference>
<dbReference type="NCBIfam" id="TIGR00115">
    <property type="entry name" value="tig"/>
    <property type="match status" value="1"/>
</dbReference>
<evidence type="ECO:0000256" key="7">
    <source>
        <dbReference type="ARBA" id="ARBA00023235"/>
    </source>
</evidence>
<proteinExistence type="inferred from homology"/>
<gene>
    <name evidence="9" type="primary">tig</name>
    <name evidence="12" type="ORF">A2Z86_01360</name>
</gene>
<dbReference type="AlphaFoldDB" id="A0A1F5YED3"/>
<evidence type="ECO:0000259" key="10">
    <source>
        <dbReference type="Pfam" id="PF05697"/>
    </source>
</evidence>
<dbReference type="InterPro" id="IPR008881">
    <property type="entry name" value="Trigger_fac_ribosome-bd_bac"/>
</dbReference>
<evidence type="ECO:0000256" key="6">
    <source>
        <dbReference type="ARBA" id="ARBA00023186"/>
    </source>
</evidence>
<accession>A0A1F5YED3</accession>
<comment type="caution">
    <text evidence="12">The sequence shown here is derived from an EMBL/GenBank/DDBJ whole genome shotgun (WGS) entry which is preliminary data.</text>
</comment>
<dbReference type="HAMAP" id="MF_00303">
    <property type="entry name" value="Trigger_factor_Tig"/>
    <property type="match status" value="1"/>
</dbReference>
<keyword evidence="9" id="KW-0132">Cell division</keyword>
<dbReference type="Gene3D" id="1.10.3120.10">
    <property type="entry name" value="Trigger factor, C-terminal domain"/>
    <property type="match status" value="1"/>
</dbReference>
<dbReference type="GO" id="GO:0044183">
    <property type="term" value="F:protein folding chaperone"/>
    <property type="evidence" value="ECO:0007669"/>
    <property type="project" value="TreeGrafter"/>
</dbReference>
<evidence type="ECO:0000256" key="8">
    <source>
        <dbReference type="ARBA" id="ARBA00029986"/>
    </source>
</evidence>
<dbReference type="InterPro" id="IPR037041">
    <property type="entry name" value="Trigger_fac_C_sf"/>
</dbReference>
<keyword evidence="9" id="KW-0963">Cytoplasm</keyword>
<evidence type="ECO:0000313" key="12">
    <source>
        <dbReference type="EMBL" id="OGF98528.1"/>
    </source>
</evidence>
<dbReference type="GO" id="GO:0051083">
    <property type="term" value="P:'de novo' cotranslational protein folding"/>
    <property type="evidence" value="ECO:0007669"/>
    <property type="project" value="TreeGrafter"/>
</dbReference>
<dbReference type="GO" id="GO:0043022">
    <property type="term" value="F:ribosome binding"/>
    <property type="evidence" value="ECO:0007669"/>
    <property type="project" value="TreeGrafter"/>
</dbReference>
<dbReference type="EMBL" id="MFIV01000092">
    <property type="protein sequence ID" value="OGF98528.1"/>
    <property type="molecule type" value="Genomic_DNA"/>
</dbReference>
<dbReference type="Pfam" id="PF05697">
    <property type="entry name" value="Trigger_N"/>
    <property type="match status" value="1"/>
</dbReference>
<comment type="subcellular location">
    <subcellularLocation>
        <location evidence="9">Cytoplasm</location>
    </subcellularLocation>
    <text evidence="9">About half TF is bound to the ribosome near the polypeptide exit tunnel while the other half is free in the cytoplasm.</text>
</comment>